<dbReference type="AlphaFoldDB" id="A0A8B8RSU8"/>
<feature type="chain" id="PRO_5034992152" evidence="2">
    <location>
        <begin position="19"/>
        <end position="192"/>
    </location>
</feature>
<proteinExistence type="predicted"/>
<name>A0A8B8RSU8_CAMFR</name>
<reference evidence="4" key="1">
    <citation type="submission" date="2025-08" db="UniProtKB">
        <authorList>
            <consortium name="RefSeq"/>
        </authorList>
    </citation>
    <scope>IDENTIFICATION</scope>
    <source>
        <tissue evidence="4">Ear skin</tissue>
    </source>
</reference>
<protein>
    <submittedName>
        <fullName evidence="4">Uncharacterized protein LOC116658945 isoform X2</fullName>
    </submittedName>
</protein>
<accession>A0A8B8RSU8</accession>
<evidence type="ECO:0000313" key="4">
    <source>
        <dbReference type="RefSeq" id="XP_032320742.1"/>
    </source>
</evidence>
<organism evidence="3 4">
    <name type="scientific">Camelus ferus</name>
    <name type="common">Wild bactrian camel</name>
    <name type="synonym">Camelus bactrianus ferus</name>
    <dbReference type="NCBI Taxonomy" id="419612"/>
    <lineage>
        <taxon>Eukaryota</taxon>
        <taxon>Metazoa</taxon>
        <taxon>Chordata</taxon>
        <taxon>Craniata</taxon>
        <taxon>Vertebrata</taxon>
        <taxon>Euteleostomi</taxon>
        <taxon>Mammalia</taxon>
        <taxon>Eutheria</taxon>
        <taxon>Laurasiatheria</taxon>
        <taxon>Artiodactyla</taxon>
        <taxon>Tylopoda</taxon>
        <taxon>Camelidae</taxon>
        <taxon>Camelus</taxon>
    </lineage>
</organism>
<sequence>MVAVVDVIALAVATSTAADRVSHHQPRRPRGKEGRAGRRGGRVTTEGGRKRRRVDQSDAAAWFRRQDRALALAFQSLPVRAPPPDVPCTAGPPPPAGGSRALPSRSSARASSACYSLSQQSPEATPLQPSLATVFWPAGQAPPPLRWTQPPAWASQDAAREREVWSRRTLRLFVASGTWRLWYSGTPRAECK</sequence>
<evidence type="ECO:0000256" key="2">
    <source>
        <dbReference type="SAM" id="SignalP"/>
    </source>
</evidence>
<dbReference type="RefSeq" id="XP_032320742.1">
    <property type="nucleotide sequence ID" value="XM_032464851.1"/>
</dbReference>
<feature type="compositionally biased region" description="Pro residues" evidence="1">
    <location>
        <begin position="81"/>
        <end position="96"/>
    </location>
</feature>
<feature type="signal peptide" evidence="2">
    <location>
        <begin position="1"/>
        <end position="18"/>
    </location>
</feature>
<evidence type="ECO:0000313" key="3">
    <source>
        <dbReference type="Proteomes" id="UP000694856"/>
    </source>
</evidence>
<evidence type="ECO:0000256" key="1">
    <source>
        <dbReference type="SAM" id="MobiDB-lite"/>
    </source>
</evidence>
<dbReference type="Proteomes" id="UP000694856">
    <property type="component" value="Chromosome 22"/>
</dbReference>
<keyword evidence="2" id="KW-0732">Signal</keyword>
<feature type="region of interest" description="Disordered" evidence="1">
    <location>
        <begin position="16"/>
        <end position="58"/>
    </location>
</feature>
<gene>
    <name evidence="4" type="primary">LOC116658945</name>
</gene>
<dbReference type="GeneID" id="116658945"/>
<feature type="region of interest" description="Disordered" evidence="1">
    <location>
        <begin position="81"/>
        <end position="105"/>
    </location>
</feature>
<keyword evidence="3" id="KW-1185">Reference proteome</keyword>